<feature type="transmembrane region" description="Helical" evidence="5">
    <location>
        <begin position="105"/>
        <end position="124"/>
    </location>
</feature>
<keyword evidence="5" id="KW-0812">Transmembrane</keyword>
<comment type="caution">
    <text evidence="8">The sequence shown here is derived from an EMBL/GenBank/DDBJ whole genome shotgun (WGS) entry which is preliminary data.</text>
</comment>
<evidence type="ECO:0000256" key="1">
    <source>
        <dbReference type="ARBA" id="ARBA00022679"/>
    </source>
</evidence>
<evidence type="ECO:0000256" key="3">
    <source>
        <dbReference type="ARBA" id="ARBA00023012"/>
    </source>
</evidence>
<name>A0A9X2H2R8_9ACTN</name>
<keyword evidence="1" id="KW-0808">Transferase</keyword>
<dbReference type="Gene3D" id="3.30.565.10">
    <property type="entry name" value="Histidine kinase-like ATPase, C-terminal domain"/>
    <property type="match status" value="1"/>
</dbReference>
<evidence type="ECO:0000313" key="9">
    <source>
        <dbReference type="Proteomes" id="UP001139648"/>
    </source>
</evidence>
<accession>A0A9X2H2R8</accession>
<dbReference type="Pfam" id="PF07730">
    <property type="entry name" value="HisKA_3"/>
    <property type="match status" value="1"/>
</dbReference>
<feature type="coiled-coil region" evidence="4">
    <location>
        <begin position="153"/>
        <end position="180"/>
    </location>
</feature>
<dbReference type="PANTHER" id="PTHR24421:SF63">
    <property type="entry name" value="SENSOR HISTIDINE KINASE DESK"/>
    <property type="match status" value="1"/>
</dbReference>
<gene>
    <name evidence="8" type="ORF">HD597_011938</name>
</gene>
<dbReference type="AlphaFoldDB" id="A0A9X2H2R8"/>
<keyword evidence="2 8" id="KW-0418">Kinase</keyword>
<dbReference type="EMBL" id="JAMZEB010000002">
    <property type="protein sequence ID" value="MCP2364918.1"/>
    <property type="molecule type" value="Genomic_DNA"/>
</dbReference>
<evidence type="ECO:0000256" key="5">
    <source>
        <dbReference type="SAM" id="Phobius"/>
    </source>
</evidence>
<keyword evidence="5" id="KW-1133">Transmembrane helix</keyword>
<evidence type="ECO:0000256" key="4">
    <source>
        <dbReference type="SAM" id="Coils"/>
    </source>
</evidence>
<feature type="transmembrane region" description="Helical" evidence="5">
    <location>
        <begin position="66"/>
        <end position="99"/>
    </location>
</feature>
<keyword evidence="9" id="KW-1185">Reference proteome</keyword>
<dbReference type="GO" id="GO:0046983">
    <property type="term" value="F:protein dimerization activity"/>
    <property type="evidence" value="ECO:0007669"/>
    <property type="project" value="InterPro"/>
</dbReference>
<dbReference type="InterPro" id="IPR011712">
    <property type="entry name" value="Sig_transdc_His_kin_sub3_dim/P"/>
</dbReference>
<dbReference type="GO" id="GO:0016020">
    <property type="term" value="C:membrane"/>
    <property type="evidence" value="ECO:0007669"/>
    <property type="project" value="InterPro"/>
</dbReference>
<dbReference type="InterPro" id="IPR050482">
    <property type="entry name" value="Sensor_HK_TwoCompSys"/>
</dbReference>
<keyword evidence="4" id="KW-0175">Coiled coil</keyword>
<dbReference type="PANTHER" id="PTHR24421">
    <property type="entry name" value="NITRATE/NITRITE SENSOR PROTEIN NARX-RELATED"/>
    <property type="match status" value="1"/>
</dbReference>
<evidence type="ECO:0000259" key="7">
    <source>
        <dbReference type="Pfam" id="PF07730"/>
    </source>
</evidence>
<dbReference type="InterPro" id="IPR036890">
    <property type="entry name" value="HATPase_C_sf"/>
</dbReference>
<feature type="transmembrane region" description="Helical" evidence="5">
    <location>
        <begin position="136"/>
        <end position="154"/>
    </location>
</feature>
<evidence type="ECO:0000259" key="6">
    <source>
        <dbReference type="Pfam" id="PF02518"/>
    </source>
</evidence>
<organism evidence="8 9">
    <name type="scientific">Nonomuraea thailandensis</name>
    <dbReference type="NCBI Taxonomy" id="1188745"/>
    <lineage>
        <taxon>Bacteria</taxon>
        <taxon>Bacillati</taxon>
        <taxon>Actinomycetota</taxon>
        <taxon>Actinomycetes</taxon>
        <taxon>Streptosporangiales</taxon>
        <taxon>Streptosporangiaceae</taxon>
        <taxon>Nonomuraea</taxon>
    </lineage>
</organism>
<keyword evidence="5" id="KW-0472">Membrane</keyword>
<feature type="transmembrane region" description="Helical" evidence="5">
    <location>
        <begin position="37"/>
        <end position="54"/>
    </location>
</feature>
<protein>
    <submittedName>
        <fullName evidence="8">Signal transduction histidine kinase</fullName>
    </submittedName>
</protein>
<dbReference type="InterPro" id="IPR003594">
    <property type="entry name" value="HATPase_dom"/>
</dbReference>
<feature type="domain" description="Histidine kinase/HSP90-like ATPase" evidence="6">
    <location>
        <begin position="285"/>
        <end position="406"/>
    </location>
</feature>
<dbReference type="Proteomes" id="UP001139648">
    <property type="component" value="Unassembled WGS sequence"/>
</dbReference>
<evidence type="ECO:0000256" key="2">
    <source>
        <dbReference type="ARBA" id="ARBA00022777"/>
    </source>
</evidence>
<proteinExistence type="predicted"/>
<sequence>MKFRDTGQPRVLTVTFWAVYAVMLAGGAVSVRGLPGTALFALTMVLVAGLWLVMPAGRDAGAARKLAAPGLLVVVPFAGEFVGGLHSAMLLIAMVHVAFLYGMRVAVRVVCAYVAAMGAVIAVLSGGDWGVMAEQIVLLVLFAVFSLAMAAALIEARTQREAAQRLIERIRELAVAEERARMARDMHDSIGHQLTLIKMSLENAERFRLRRPEAVWEEVGQAKEVTAQALAESRRWARALRPLALDGHVGSGALERLARSFDGTGVEVGFQVEGAERRIDPDAELVLYRVLQEGLTNVLRHAGARRVRARLAYGEDRVALTIGDDGRGTSHTADKAGAAGATADATAAEARADAADATVEAGAEARADVAGFGLSSLAERVRGLGGAFRAGDADGGGFELHAEVPVMRR</sequence>
<dbReference type="RefSeq" id="WP_253757816.1">
    <property type="nucleotide sequence ID" value="NZ_BAABKA010000087.1"/>
</dbReference>
<evidence type="ECO:0000313" key="8">
    <source>
        <dbReference type="EMBL" id="MCP2364918.1"/>
    </source>
</evidence>
<dbReference type="Gene3D" id="1.20.5.1930">
    <property type="match status" value="1"/>
</dbReference>
<feature type="domain" description="Signal transduction histidine kinase subgroup 3 dimerisation and phosphoacceptor" evidence="7">
    <location>
        <begin position="178"/>
        <end position="244"/>
    </location>
</feature>
<keyword evidence="3" id="KW-0902">Two-component regulatory system</keyword>
<reference evidence="8" key="1">
    <citation type="submission" date="2022-06" db="EMBL/GenBank/DDBJ databases">
        <title>Sequencing the genomes of 1000 actinobacteria strains.</title>
        <authorList>
            <person name="Klenk H.-P."/>
        </authorList>
    </citation>
    <scope>NUCLEOTIDE SEQUENCE</scope>
    <source>
        <strain evidence="8">DSM 46694</strain>
    </source>
</reference>
<dbReference type="GO" id="GO:0000155">
    <property type="term" value="F:phosphorelay sensor kinase activity"/>
    <property type="evidence" value="ECO:0007669"/>
    <property type="project" value="InterPro"/>
</dbReference>
<dbReference type="CDD" id="cd16917">
    <property type="entry name" value="HATPase_UhpB-NarQ-NarX-like"/>
    <property type="match status" value="1"/>
</dbReference>
<feature type="transmembrane region" description="Helical" evidence="5">
    <location>
        <begin position="12"/>
        <end position="31"/>
    </location>
</feature>
<dbReference type="Pfam" id="PF02518">
    <property type="entry name" value="HATPase_c"/>
    <property type="match status" value="1"/>
</dbReference>
<dbReference type="SUPFAM" id="SSF55874">
    <property type="entry name" value="ATPase domain of HSP90 chaperone/DNA topoisomerase II/histidine kinase"/>
    <property type="match status" value="1"/>
</dbReference>